<gene>
    <name evidence="2" type="ORF">HY912_21480</name>
</gene>
<organism evidence="2 3">
    <name type="scientific">Desulfomonile tiedjei</name>
    <dbReference type="NCBI Taxonomy" id="2358"/>
    <lineage>
        <taxon>Bacteria</taxon>
        <taxon>Pseudomonadati</taxon>
        <taxon>Thermodesulfobacteriota</taxon>
        <taxon>Desulfomonilia</taxon>
        <taxon>Desulfomonilales</taxon>
        <taxon>Desulfomonilaceae</taxon>
        <taxon>Desulfomonile</taxon>
    </lineage>
</organism>
<keyword evidence="1" id="KW-0175">Coiled coil</keyword>
<dbReference type="Proteomes" id="UP000807825">
    <property type="component" value="Unassembled WGS sequence"/>
</dbReference>
<name>A0A9D6Z5K3_9BACT</name>
<comment type="caution">
    <text evidence="2">The sequence shown here is derived from an EMBL/GenBank/DDBJ whole genome shotgun (WGS) entry which is preliminary data.</text>
</comment>
<evidence type="ECO:0000313" key="2">
    <source>
        <dbReference type="EMBL" id="MBI5252075.1"/>
    </source>
</evidence>
<dbReference type="EMBL" id="JACRDE010000560">
    <property type="protein sequence ID" value="MBI5252075.1"/>
    <property type="molecule type" value="Genomic_DNA"/>
</dbReference>
<dbReference type="AlphaFoldDB" id="A0A9D6Z5K3"/>
<evidence type="ECO:0000256" key="1">
    <source>
        <dbReference type="SAM" id="Coils"/>
    </source>
</evidence>
<accession>A0A9D6Z5K3</accession>
<evidence type="ECO:0000313" key="3">
    <source>
        <dbReference type="Proteomes" id="UP000807825"/>
    </source>
</evidence>
<reference evidence="2" key="1">
    <citation type="submission" date="2020-07" db="EMBL/GenBank/DDBJ databases">
        <title>Huge and variable diversity of episymbiotic CPR bacteria and DPANN archaea in groundwater ecosystems.</title>
        <authorList>
            <person name="He C.Y."/>
            <person name="Keren R."/>
            <person name="Whittaker M."/>
            <person name="Farag I.F."/>
            <person name="Doudna J."/>
            <person name="Cate J.H.D."/>
            <person name="Banfield J.F."/>
        </authorList>
    </citation>
    <scope>NUCLEOTIDE SEQUENCE</scope>
    <source>
        <strain evidence="2">NC_groundwater_1664_Pr3_B-0.1um_52_9</strain>
    </source>
</reference>
<sequence length="687" mass="78228">MPYLNVVAEYPAGSRQPVWAALFREGHYQLFIGDGKARLFLKGKSPSDLFNRHYSVIRHPLRKALVTIGADKMTVEVYAFENDYPSQTISLDLNPYVLEVAANQLGPKSKALPLADLADFFNRGVTLEAAEIDGNANFYLYGTPSARQTLAARPQSIEDLAVVYRSMFHYGYNAPYISLDRHEDNRYAKVNFGGLLEDTRIGNVVLEADKLFKTMSTGLDPNTRVLIKRDIKRMVPDFLTSAERKLKDLSDPKPGYIQIRYWFYPDQIRSATDGRIGVVERYQLLADAERMDMKVTLDRADRDTIDHLNRNFADYARALPTYQELNTVGRMMAIVTWLQQIPDRNRVDLDELLSVELSPFKTPRRTKKLLALTAATDTSSEAENSMGAQQKIYNLDAVLEEVEPSIDDKDILELALRHFRKVKDSDLIPSGVKNTHTKIDNMKAQLESLRARIESERMTLDQTNQFEINRFNAMIGEFNSLRDAYNRAVSNYNEASRDGQYNMRSIVSVGGGINLRPKDFAKSLQVPESSPLIQRIRSSREVIRSSPLTVAGTTKKTVKRINEEAVSDHLPRPWKFETEQSTGDLIKKRWTTSNHGNMGVESNSKSGYMHYRVTNKGYFSEMTMKPGRKEVLVATSGYPYEIVATGDFSQGKTIVLRKDKKIERQILQRDTNDTPQRAKWVRSGKRE</sequence>
<proteinExistence type="predicted"/>
<protein>
    <submittedName>
        <fullName evidence="2">Uncharacterized protein</fullName>
    </submittedName>
</protein>
<feature type="coiled-coil region" evidence="1">
    <location>
        <begin position="432"/>
        <end position="459"/>
    </location>
</feature>